<evidence type="ECO:0000313" key="3">
    <source>
        <dbReference type="Proteomes" id="UP000241818"/>
    </source>
</evidence>
<dbReference type="GeneID" id="36575328"/>
<dbReference type="InParanoid" id="A0A2T3BE77"/>
<name>A0A2T3BE77_AMORE</name>
<dbReference type="RefSeq" id="XP_024725242.1">
    <property type="nucleotide sequence ID" value="XM_024867247.1"/>
</dbReference>
<evidence type="ECO:0000256" key="1">
    <source>
        <dbReference type="SAM" id="MobiDB-lite"/>
    </source>
</evidence>
<dbReference type="AlphaFoldDB" id="A0A2T3BE77"/>
<feature type="compositionally biased region" description="Basic residues" evidence="1">
    <location>
        <begin position="289"/>
        <end position="305"/>
    </location>
</feature>
<feature type="region of interest" description="Disordered" evidence="1">
    <location>
        <begin position="94"/>
        <end position="143"/>
    </location>
</feature>
<proteinExistence type="predicted"/>
<feature type="compositionally biased region" description="Acidic residues" evidence="1">
    <location>
        <begin position="123"/>
        <end position="136"/>
    </location>
</feature>
<gene>
    <name evidence="2" type="ORF">M430DRAFT_38459</name>
</gene>
<reference evidence="2 3" key="1">
    <citation type="journal article" date="2018" name="New Phytol.">
        <title>Comparative genomics and transcriptomics depict ericoid mycorrhizal fungi as versatile saprotrophs and plant mutualists.</title>
        <authorList>
            <person name="Martino E."/>
            <person name="Morin E."/>
            <person name="Grelet G.A."/>
            <person name="Kuo A."/>
            <person name="Kohler A."/>
            <person name="Daghino S."/>
            <person name="Barry K.W."/>
            <person name="Cichocki N."/>
            <person name="Clum A."/>
            <person name="Dockter R.B."/>
            <person name="Hainaut M."/>
            <person name="Kuo R.C."/>
            <person name="LaButti K."/>
            <person name="Lindahl B.D."/>
            <person name="Lindquist E.A."/>
            <person name="Lipzen A."/>
            <person name="Khouja H.R."/>
            <person name="Magnuson J."/>
            <person name="Murat C."/>
            <person name="Ohm R.A."/>
            <person name="Singer S.W."/>
            <person name="Spatafora J.W."/>
            <person name="Wang M."/>
            <person name="Veneault-Fourrey C."/>
            <person name="Henrissat B."/>
            <person name="Grigoriev I.V."/>
            <person name="Martin F.M."/>
            <person name="Perotto S."/>
        </authorList>
    </citation>
    <scope>NUCLEOTIDE SEQUENCE [LARGE SCALE GENOMIC DNA]</scope>
    <source>
        <strain evidence="2 3">ATCC 22711</strain>
    </source>
</reference>
<evidence type="ECO:0000313" key="2">
    <source>
        <dbReference type="EMBL" id="PSS27717.1"/>
    </source>
</evidence>
<organism evidence="2 3">
    <name type="scientific">Amorphotheca resinae ATCC 22711</name>
    <dbReference type="NCBI Taxonomy" id="857342"/>
    <lineage>
        <taxon>Eukaryota</taxon>
        <taxon>Fungi</taxon>
        <taxon>Dikarya</taxon>
        <taxon>Ascomycota</taxon>
        <taxon>Pezizomycotina</taxon>
        <taxon>Leotiomycetes</taxon>
        <taxon>Helotiales</taxon>
        <taxon>Amorphothecaceae</taxon>
        <taxon>Amorphotheca</taxon>
    </lineage>
</organism>
<feature type="region of interest" description="Disordered" evidence="1">
    <location>
        <begin position="280"/>
        <end position="305"/>
    </location>
</feature>
<sequence>MDFSLSLLLPRPPPIEPAPAAPTSYTFCCSSLVPSYPDTTVAGLDTPINARFQSFMSYASAHDISPAPRERAFDISVASSYHITLGIMYPVPNTTNNHSSSNSNSSSSDENGDDDDAKGGSAEEPEEEHEEEEEEGAAGPGFHFEHTHRCFVPYGSEYLEMEVWDFAAPNEASPPGFPLCQTWHCGGWGEDQHLWQFEVRIYHRHRNRQNMLRMRQLRLWDCMLCEEAWTHVGEEFRLEDLREVMAAGTVVGEEDLRRAEEDLRGVGWDLGRAWDVVERERRGGERGRGNRARGGRRGGRRGRRG</sequence>
<protein>
    <submittedName>
        <fullName evidence="2">Uncharacterized protein</fullName>
    </submittedName>
</protein>
<dbReference type="EMBL" id="KZ679006">
    <property type="protein sequence ID" value="PSS27717.1"/>
    <property type="molecule type" value="Genomic_DNA"/>
</dbReference>
<feature type="compositionally biased region" description="Low complexity" evidence="1">
    <location>
        <begin position="96"/>
        <end position="109"/>
    </location>
</feature>
<keyword evidence="3" id="KW-1185">Reference proteome</keyword>
<accession>A0A2T3BE77</accession>
<dbReference type="Proteomes" id="UP000241818">
    <property type="component" value="Unassembled WGS sequence"/>
</dbReference>